<reference evidence="2 3" key="1">
    <citation type="submission" date="2020-07" db="EMBL/GenBank/DDBJ databases">
        <title>The yeast mating-type switching endonuclease HO is a domesticated member of an unorthodox homing genetic element family.</title>
        <authorList>
            <person name="Coughlan A.Y."/>
            <person name="Lombardi L."/>
            <person name="Braun-Galleani S."/>
            <person name="Martos A.R."/>
            <person name="Galeote V."/>
            <person name="Bigey F."/>
            <person name="Dequin S."/>
            <person name="Byrne K.P."/>
            <person name="Wolfe K.H."/>
        </authorList>
    </citation>
    <scope>NUCLEOTIDE SEQUENCE [LARGE SCALE GENOMIC DNA]</scope>
    <source>
        <strain evidence="2 3">NRRL Y-6702</strain>
    </source>
</reference>
<dbReference type="OrthoDB" id="4036043at2759"/>
<sequence>MRTKRSRSISYQLVTPEEPVRDKTRGSEDKNEVNGANNEELESSMVSDGENGFFMPSIKNTRELETEILDMIHILQKQETPRDRKESETIISLLNRSITAISHWSLQAQLAQLRANVDDRQTVENNLLRKEMELLISKRSDGAGRKRRKAKLPASINTKVGYLKSPPYVTAAVSEASPPRRSLRKHASLTSPTSTALDDPVSLKLVESNKPHPRMKRNSDNPSTNEYVRVFHLQRE</sequence>
<feature type="region of interest" description="Disordered" evidence="1">
    <location>
        <begin position="173"/>
        <end position="200"/>
    </location>
</feature>
<feature type="region of interest" description="Disordered" evidence="1">
    <location>
        <begin position="1"/>
        <end position="50"/>
    </location>
</feature>
<dbReference type="Proteomes" id="UP000509704">
    <property type="component" value="Chromosome 7"/>
</dbReference>
<protein>
    <submittedName>
        <fullName evidence="2">Uncharacterized protein</fullName>
    </submittedName>
</protein>
<feature type="compositionally biased region" description="Basic and acidic residues" evidence="1">
    <location>
        <begin position="18"/>
        <end position="32"/>
    </location>
</feature>
<dbReference type="AlphaFoldDB" id="A0A7H9B6Y9"/>
<name>A0A7H9B6Y9_ZYGMR</name>
<dbReference type="GeneID" id="59238056"/>
<organism evidence="2 3">
    <name type="scientific">Zygotorulaspora mrakii</name>
    <name type="common">Zygosaccharomyces mrakii</name>
    <dbReference type="NCBI Taxonomy" id="42260"/>
    <lineage>
        <taxon>Eukaryota</taxon>
        <taxon>Fungi</taxon>
        <taxon>Dikarya</taxon>
        <taxon>Ascomycota</taxon>
        <taxon>Saccharomycotina</taxon>
        <taxon>Saccharomycetes</taxon>
        <taxon>Saccharomycetales</taxon>
        <taxon>Saccharomycetaceae</taxon>
        <taxon>Zygotorulaspora</taxon>
    </lineage>
</organism>
<dbReference type="KEGG" id="zmk:HG535_0G01570"/>
<keyword evidence="3" id="KW-1185">Reference proteome</keyword>
<dbReference type="EMBL" id="CP058610">
    <property type="protein sequence ID" value="QLG74273.1"/>
    <property type="molecule type" value="Genomic_DNA"/>
</dbReference>
<gene>
    <name evidence="2" type="ORF">HG535_0G01570</name>
</gene>
<accession>A0A7H9B6Y9</accession>
<dbReference type="RefSeq" id="XP_037145998.1">
    <property type="nucleotide sequence ID" value="XM_037290103.1"/>
</dbReference>
<proteinExistence type="predicted"/>
<evidence type="ECO:0000313" key="2">
    <source>
        <dbReference type="EMBL" id="QLG74273.1"/>
    </source>
</evidence>
<evidence type="ECO:0000313" key="3">
    <source>
        <dbReference type="Proteomes" id="UP000509704"/>
    </source>
</evidence>
<evidence type="ECO:0000256" key="1">
    <source>
        <dbReference type="SAM" id="MobiDB-lite"/>
    </source>
</evidence>